<dbReference type="PROSITE" id="PS50885">
    <property type="entry name" value="HAMP"/>
    <property type="match status" value="1"/>
</dbReference>
<evidence type="ECO:0000256" key="13">
    <source>
        <dbReference type="SAM" id="MobiDB-lite"/>
    </source>
</evidence>
<evidence type="ECO:0000256" key="2">
    <source>
        <dbReference type="ARBA" id="ARBA00004651"/>
    </source>
</evidence>
<keyword evidence="11" id="KW-0472">Membrane</keyword>
<evidence type="ECO:0000313" key="16">
    <source>
        <dbReference type="EMBL" id="GGU70870.1"/>
    </source>
</evidence>
<protein>
    <recommendedName>
        <fullName evidence="3">histidine kinase</fullName>
        <ecNumber evidence="3">2.7.13.3</ecNumber>
    </recommendedName>
</protein>
<dbReference type="Gene3D" id="6.10.340.10">
    <property type="match status" value="1"/>
</dbReference>
<comment type="catalytic activity">
    <reaction evidence="1">
        <text>ATP + protein L-histidine = ADP + protein N-phospho-L-histidine.</text>
        <dbReference type="EC" id="2.7.13.3"/>
    </reaction>
</comment>
<name>A0ABQ2V657_9ACTN</name>
<evidence type="ECO:0000313" key="17">
    <source>
        <dbReference type="Proteomes" id="UP000654471"/>
    </source>
</evidence>
<feature type="domain" description="Histidine kinase" evidence="14">
    <location>
        <begin position="208"/>
        <end position="399"/>
    </location>
</feature>
<keyword evidence="7" id="KW-0812">Transmembrane</keyword>
<sequence>MGLRTRTALVIALTTALAATVIGFLVHHRTAQNQRKAAGETVDAVLLDALSDAATGTSTTALIDPPDLPAALRTAVTQRPVRATYLENRGGTAGPVLWAAARHGDSIIAVRRSYAPQVRALADLDGVLMGSGAATTVLGCVAGVVAAAGVGRRIGASVRTAQQIADGDLTARVPAAGNDEIARLGAAVNAMADALNDRLEAERRVTADIAHELRTPVAGMVTAAGLLPPGRPTELVTASAAALRDLVEDVLEVARLDVPGVEQAQCEDVRVSALARRAVGQTGRDAEVVVHEDATVRTDPRRAERILANLVANAYRHAAPPVEVQVDGATVRVRDHGPGFPADLLTQGPRRFRTGARGTGLGLGLTIVVGQARVLGARVRFDNLPDGGALATLSLTPESSGTPETSDAPASPPPTDRGAAPGA</sequence>
<dbReference type="InterPro" id="IPR003661">
    <property type="entry name" value="HisK_dim/P_dom"/>
</dbReference>
<proteinExistence type="predicted"/>
<evidence type="ECO:0000256" key="4">
    <source>
        <dbReference type="ARBA" id="ARBA00022475"/>
    </source>
</evidence>
<keyword evidence="9 16" id="KW-0418">Kinase</keyword>
<dbReference type="InterPro" id="IPR036097">
    <property type="entry name" value="HisK_dim/P_sf"/>
</dbReference>
<keyword evidence="5" id="KW-0597">Phosphoprotein</keyword>
<gene>
    <name evidence="16" type="ORF">GCM10010211_40720</name>
</gene>
<evidence type="ECO:0000256" key="5">
    <source>
        <dbReference type="ARBA" id="ARBA00022553"/>
    </source>
</evidence>
<dbReference type="SUPFAM" id="SSF47384">
    <property type="entry name" value="Homodimeric domain of signal transducing histidine kinase"/>
    <property type="match status" value="1"/>
</dbReference>
<dbReference type="CDD" id="cd06225">
    <property type="entry name" value="HAMP"/>
    <property type="match status" value="1"/>
</dbReference>
<dbReference type="RefSeq" id="WP_189301918.1">
    <property type="nucleotide sequence ID" value="NZ_BMRP01000013.1"/>
</dbReference>
<dbReference type="InterPro" id="IPR036890">
    <property type="entry name" value="HATPase_C_sf"/>
</dbReference>
<keyword evidence="10" id="KW-0067">ATP-binding</keyword>
<evidence type="ECO:0000259" key="14">
    <source>
        <dbReference type="PROSITE" id="PS50109"/>
    </source>
</evidence>
<dbReference type="GO" id="GO:0016301">
    <property type="term" value="F:kinase activity"/>
    <property type="evidence" value="ECO:0007669"/>
    <property type="project" value="UniProtKB-KW"/>
</dbReference>
<keyword evidence="4" id="KW-1003">Cell membrane</keyword>
<dbReference type="SUPFAM" id="SSF55874">
    <property type="entry name" value="ATPase domain of HSP90 chaperone/DNA topoisomerase II/histidine kinase"/>
    <property type="match status" value="1"/>
</dbReference>
<dbReference type="CDD" id="cd00082">
    <property type="entry name" value="HisKA"/>
    <property type="match status" value="1"/>
</dbReference>
<dbReference type="PANTHER" id="PTHR44936:SF9">
    <property type="entry name" value="SENSOR PROTEIN CREC"/>
    <property type="match status" value="1"/>
</dbReference>
<evidence type="ECO:0000256" key="10">
    <source>
        <dbReference type="ARBA" id="ARBA00022840"/>
    </source>
</evidence>
<evidence type="ECO:0000256" key="3">
    <source>
        <dbReference type="ARBA" id="ARBA00012438"/>
    </source>
</evidence>
<dbReference type="InterPro" id="IPR003660">
    <property type="entry name" value="HAMP_dom"/>
</dbReference>
<keyword evidence="12" id="KW-0902">Two-component regulatory system</keyword>
<accession>A0ABQ2V657</accession>
<dbReference type="SMART" id="SM00304">
    <property type="entry name" value="HAMP"/>
    <property type="match status" value="1"/>
</dbReference>
<evidence type="ECO:0000256" key="7">
    <source>
        <dbReference type="ARBA" id="ARBA00022692"/>
    </source>
</evidence>
<comment type="subcellular location">
    <subcellularLocation>
        <location evidence="2">Cell membrane</location>
        <topology evidence="2">Multi-pass membrane protein</topology>
    </subcellularLocation>
</comment>
<evidence type="ECO:0000256" key="11">
    <source>
        <dbReference type="ARBA" id="ARBA00022989"/>
    </source>
</evidence>
<comment type="caution">
    <text evidence="16">The sequence shown here is derived from an EMBL/GenBank/DDBJ whole genome shotgun (WGS) entry which is preliminary data.</text>
</comment>
<dbReference type="InterPro" id="IPR005467">
    <property type="entry name" value="His_kinase_dom"/>
</dbReference>
<evidence type="ECO:0000256" key="9">
    <source>
        <dbReference type="ARBA" id="ARBA00022777"/>
    </source>
</evidence>
<dbReference type="EC" id="2.7.13.3" evidence="3"/>
<dbReference type="Proteomes" id="UP000654471">
    <property type="component" value="Unassembled WGS sequence"/>
</dbReference>
<organism evidence="16 17">
    <name type="scientific">Streptomyces albospinus</name>
    <dbReference type="NCBI Taxonomy" id="285515"/>
    <lineage>
        <taxon>Bacteria</taxon>
        <taxon>Bacillati</taxon>
        <taxon>Actinomycetota</taxon>
        <taxon>Actinomycetes</taxon>
        <taxon>Kitasatosporales</taxon>
        <taxon>Streptomycetaceae</taxon>
        <taxon>Streptomyces</taxon>
    </lineage>
</organism>
<evidence type="ECO:0000259" key="15">
    <source>
        <dbReference type="PROSITE" id="PS50885"/>
    </source>
</evidence>
<dbReference type="SMART" id="SM00387">
    <property type="entry name" value="HATPase_c"/>
    <property type="match status" value="1"/>
</dbReference>
<feature type="domain" description="HAMP" evidence="15">
    <location>
        <begin position="148"/>
        <end position="200"/>
    </location>
</feature>
<feature type="region of interest" description="Disordered" evidence="13">
    <location>
        <begin position="386"/>
        <end position="423"/>
    </location>
</feature>
<evidence type="ECO:0000256" key="1">
    <source>
        <dbReference type="ARBA" id="ARBA00000085"/>
    </source>
</evidence>
<feature type="compositionally biased region" description="Polar residues" evidence="13">
    <location>
        <begin position="393"/>
        <end position="405"/>
    </location>
</feature>
<dbReference type="Gene3D" id="1.10.287.130">
    <property type="match status" value="1"/>
</dbReference>
<dbReference type="SUPFAM" id="SSF158472">
    <property type="entry name" value="HAMP domain-like"/>
    <property type="match status" value="1"/>
</dbReference>
<dbReference type="PROSITE" id="PS50109">
    <property type="entry name" value="HIS_KIN"/>
    <property type="match status" value="1"/>
</dbReference>
<dbReference type="PANTHER" id="PTHR44936">
    <property type="entry name" value="SENSOR PROTEIN CREC"/>
    <property type="match status" value="1"/>
</dbReference>
<keyword evidence="8" id="KW-0547">Nucleotide-binding</keyword>
<evidence type="ECO:0000256" key="6">
    <source>
        <dbReference type="ARBA" id="ARBA00022679"/>
    </source>
</evidence>
<dbReference type="Pfam" id="PF00512">
    <property type="entry name" value="HisKA"/>
    <property type="match status" value="1"/>
</dbReference>
<dbReference type="InterPro" id="IPR003594">
    <property type="entry name" value="HATPase_dom"/>
</dbReference>
<evidence type="ECO:0000256" key="8">
    <source>
        <dbReference type="ARBA" id="ARBA00022741"/>
    </source>
</evidence>
<reference evidence="17" key="1">
    <citation type="journal article" date="2019" name="Int. J. Syst. Evol. Microbiol.">
        <title>The Global Catalogue of Microorganisms (GCM) 10K type strain sequencing project: providing services to taxonomists for standard genome sequencing and annotation.</title>
        <authorList>
            <consortium name="The Broad Institute Genomics Platform"/>
            <consortium name="The Broad Institute Genome Sequencing Center for Infectious Disease"/>
            <person name="Wu L."/>
            <person name="Ma J."/>
        </authorList>
    </citation>
    <scope>NUCLEOTIDE SEQUENCE [LARGE SCALE GENOMIC DNA]</scope>
    <source>
        <strain evidence="17">JCM 3399</strain>
    </source>
</reference>
<dbReference type="Pfam" id="PF02518">
    <property type="entry name" value="HATPase_c"/>
    <property type="match status" value="1"/>
</dbReference>
<dbReference type="SMART" id="SM00388">
    <property type="entry name" value="HisKA"/>
    <property type="match status" value="1"/>
</dbReference>
<dbReference type="InterPro" id="IPR050980">
    <property type="entry name" value="2C_sensor_his_kinase"/>
</dbReference>
<keyword evidence="11" id="KW-1133">Transmembrane helix</keyword>
<dbReference type="Gene3D" id="3.30.565.10">
    <property type="entry name" value="Histidine kinase-like ATPase, C-terminal domain"/>
    <property type="match status" value="1"/>
</dbReference>
<dbReference type="EMBL" id="BMRP01000013">
    <property type="protein sequence ID" value="GGU70870.1"/>
    <property type="molecule type" value="Genomic_DNA"/>
</dbReference>
<keyword evidence="17" id="KW-1185">Reference proteome</keyword>
<dbReference type="Pfam" id="PF00672">
    <property type="entry name" value="HAMP"/>
    <property type="match status" value="1"/>
</dbReference>
<evidence type="ECO:0000256" key="12">
    <source>
        <dbReference type="ARBA" id="ARBA00023012"/>
    </source>
</evidence>
<keyword evidence="6" id="KW-0808">Transferase</keyword>